<reference evidence="3 5" key="2">
    <citation type="submission" date="2020-02" db="EMBL/GenBank/DDBJ databases">
        <title>Genome sequence of Parvularcula flava strain NH6-79.</title>
        <authorList>
            <person name="Abdul Karim M.H."/>
            <person name="Lam M.Q."/>
            <person name="Chen S.J."/>
            <person name="Yahya A."/>
            <person name="Shahir S."/>
            <person name="Shamsir M.S."/>
            <person name="Chong C.S."/>
        </authorList>
    </citation>
    <scope>NUCLEOTIDE SEQUENCE [LARGE SCALE GENOMIC DNA]</scope>
    <source>
        <strain evidence="3 5">NH6-79</strain>
    </source>
</reference>
<dbReference type="EMBL" id="VCJR02000001">
    <property type="protein sequence ID" value="NHK26362.1"/>
    <property type="molecule type" value="Genomic_DNA"/>
</dbReference>
<dbReference type="Proteomes" id="UP000818603">
    <property type="component" value="Unassembled WGS sequence"/>
</dbReference>
<evidence type="ECO:0000313" key="4">
    <source>
        <dbReference type="Proteomes" id="UP000621856"/>
    </source>
</evidence>
<dbReference type="Proteomes" id="UP000621856">
    <property type="component" value="Unassembled WGS sequence"/>
</dbReference>
<comment type="caution">
    <text evidence="2">The sequence shown here is derived from an EMBL/GenBank/DDBJ whole genome shotgun (WGS) entry which is preliminary data.</text>
</comment>
<name>A0A8J3A4M6_9PROT</name>
<evidence type="ECO:0000313" key="2">
    <source>
        <dbReference type="EMBL" id="GGH92103.1"/>
    </source>
</evidence>
<dbReference type="InterPro" id="IPR027417">
    <property type="entry name" value="P-loop_NTPase"/>
</dbReference>
<dbReference type="AlphaFoldDB" id="A0A8J3A4M6"/>
<organism evidence="2 4">
    <name type="scientific">Aquisalinus luteolus</name>
    <dbReference type="NCBI Taxonomy" id="1566827"/>
    <lineage>
        <taxon>Bacteria</taxon>
        <taxon>Pseudomonadati</taxon>
        <taxon>Pseudomonadota</taxon>
        <taxon>Alphaproteobacteria</taxon>
        <taxon>Parvularculales</taxon>
        <taxon>Parvularculaceae</taxon>
        <taxon>Aquisalinus</taxon>
    </lineage>
</organism>
<evidence type="ECO:0000313" key="3">
    <source>
        <dbReference type="EMBL" id="NHK26362.1"/>
    </source>
</evidence>
<proteinExistence type="predicted"/>
<dbReference type="SUPFAM" id="SSF52540">
    <property type="entry name" value="P-loop containing nucleoside triphosphate hydrolases"/>
    <property type="match status" value="1"/>
</dbReference>
<feature type="region of interest" description="Disordered" evidence="1">
    <location>
        <begin position="576"/>
        <end position="598"/>
    </location>
</feature>
<dbReference type="RefSeq" id="WP_155135777.1">
    <property type="nucleotide sequence ID" value="NZ_BMGZ01000001.1"/>
</dbReference>
<sequence>MLTIRFSCVVDKGDIFANQSMRWARSLIEIAGVEPQDIIVHHTPETDPDRVAAFASLGIRTEVIERVSEKRPHMNKVAQLRTPFLQQADLAVLCDCDTVFVSDPRPYLKRGQAGAVVVDLPSPPMKIWNRLLKQSGLARQREDIPAGSVPEVNTLFENRNGGLYVLPGKMLARLDQHWRKWADWTEERAELLGQHAFHVDQISFALTCLELKIDLALLPRALNFPTHQPAEKIGNGAPVMMHYHRAVDRRGRLKPTGQPVVDNAIAHVNARLSAPAKFSRRQKLVLHVGLPKTGTSSLQSWCYNHRKALAGQGICYPTPNSGTAMPKHQFIVNDLHNATVERTAKALEESSDGTLVLSTEGLTNHLYDFRPAALEMFRELTKDHDMTVFLVRRKPEDWLRSYHKQCETNQKSDQYCYGQGLTLEEFSRQPRIARFLDSEALRADCVAAFGGAGLVMADYEDDWVGKFFDVCGYEAPGEIVLPRVNQSLPGWLFEGVVRINRLPLSPTERAAWLGSLHVFASSNHAGLAKYARTAKKEGHWGSIDPALTGHVTGAEHEWRGYGTLIAQLRKGLVTDVTKEPKKGRKKKARLDDQQGVVA</sequence>
<protein>
    <submittedName>
        <fullName evidence="2">Uncharacterized protein</fullName>
    </submittedName>
</protein>
<evidence type="ECO:0000256" key="1">
    <source>
        <dbReference type="SAM" id="MobiDB-lite"/>
    </source>
</evidence>
<dbReference type="SUPFAM" id="SSF53448">
    <property type="entry name" value="Nucleotide-diphospho-sugar transferases"/>
    <property type="match status" value="1"/>
</dbReference>
<evidence type="ECO:0000313" key="5">
    <source>
        <dbReference type="Proteomes" id="UP000818603"/>
    </source>
</evidence>
<accession>A0A8J3A4M6</accession>
<dbReference type="InterPro" id="IPR029044">
    <property type="entry name" value="Nucleotide-diphossugar_trans"/>
</dbReference>
<keyword evidence="5" id="KW-1185">Reference proteome</keyword>
<dbReference type="Gene3D" id="3.40.50.300">
    <property type="entry name" value="P-loop containing nucleotide triphosphate hydrolases"/>
    <property type="match status" value="1"/>
</dbReference>
<reference evidence="2" key="3">
    <citation type="submission" date="2020-09" db="EMBL/GenBank/DDBJ databases">
        <authorList>
            <person name="Sun Q."/>
            <person name="Zhou Y."/>
        </authorList>
    </citation>
    <scope>NUCLEOTIDE SEQUENCE</scope>
    <source>
        <strain evidence="2">CGMCC 1.14984</strain>
    </source>
</reference>
<reference evidence="2" key="1">
    <citation type="journal article" date="2014" name="Int. J. Syst. Evol. Microbiol.">
        <title>Complete genome sequence of Corynebacterium casei LMG S-19264T (=DSM 44701T), isolated from a smear-ripened cheese.</title>
        <authorList>
            <consortium name="US DOE Joint Genome Institute (JGI-PGF)"/>
            <person name="Walter F."/>
            <person name="Albersmeier A."/>
            <person name="Kalinowski J."/>
            <person name="Ruckert C."/>
        </authorList>
    </citation>
    <scope>NUCLEOTIDE SEQUENCE</scope>
    <source>
        <strain evidence="2">CGMCC 1.14984</strain>
    </source>
</reference>
<gene>
    <name evidence="3" type="ORF">FF098_000405</name>
    <name evidence="2" type="ORF">GCM10011355_00810</name>
</gene>
<dbReference type="EMBL" id="BMGZ01000001">
    <property type="protein sequence ID" value="GGH92103.1"/>
    <property type="molecule type" value="Genomic_DNA"/>
</dbReference>